<sequence>MNLRITSRELLGLRTRALGIDAAAPREPLAGRKLSPVEGIAETASRMLAVQGQDWRSARWALGLRTPGTSLADVHEAFSSGRIVRSWPMRGTIHVLAAEDIGWIQRALNHRVLAGAPKRRQTIGMSDAALERIVEVSLAAIRAGDGIDRDQLSTAWTEAGIEWQAAWRYHAIWWLCQNGLAVFGPVRAGGEPLLVDAERWIPRPRILEGEDALAELAARYAVGRGPIRERDFAWWTGLTLTQARAAIAHAAEADRLQPLSLDGAAGRAGELWAAPEQLEWLGERQVANGSEEPTWRLLPAFDEHLLGYTDREPQLAPEHFDRIVPGRNGMFLATIVRGGEVVGTWRRPPRKTSGIELSPFPGHTVPPEELREEAARWARFHALELPAPVTA</sequence>
<dbReference type="AlphaFoldDB" id="A0A934UX79"/>
<evidence type="ECO:0000313" key="1">
    <source>
        <dbReference type="EMBL" id="MBK0422464.1"/>
    </source>
</evidence>
<reference evidence="1" key="1">
    <citation type="submission" date="2020-12" db="EMBL/GenBank/DDBJ databases">
        <title>Leucobacter sp. CAS2, isolated from Chromium sludge.</title>
        <authorList>
            <person name="Xu Z."/>
        </authorList>
    </citation>
    <scope>NUCLEOTIDE SEQUENCE</scope>
    <source>
        <strain evidence="1">CSA2</strain>
    </source>
</reference>
<proteinExistence type="predicted"/>
<organism evidence="1 2">
    <name type="scientific">Leucobacter edaphi</name>
    <dbReference type="NCBI Taxonomy" id="2796472"/>
    <lineage>
        <taxon>Bacteria</taxon>
        <taxon>Bacillati</taxon>
        <taxon>Actinomycetota</taxon>
        <taxon>Actinomycetes</taxon>
        <taxon>Micrococcales</taxon>
        <taxon>Microbacteriaceae</taxon>
        <taxon>Leucobacter</taxon>
    </lineage>
</organism>
<keyword evidence="2" id="KW-1185">Reference proteome</keyword>
<comment type="caution">
    <text evidence="1">The sequence shown here is derived from an EMBL/GenBank/DDBJ whole genome shotgun (WGS) entry which is preliminary data.</text>
</comment>
<dbReference type="RefSeq" id="WP_200132671.1">
    <property type="nucleotide sequence ID" value="NZ_JAEHOI010000011.1"/>
</dbReference>
<dbReference type="Pfam" id="PF06224">
    <property type="entry name" value="AlkZ-like"/>
    <property type="match status" value="1"/>
</dbReference>
<dbReference type="Proteomes" id="UP000618733">
    <property type="component" value="Unassembled WGS sequence"/>
</dbReference>
<dbReference type="PANTHER" id="PTHR38479:SF2">
    <property type="entry name" value="WINGED HELIX DNA-BINDING DOMAIN-CONTAINING PROTEIN"/>
    <property type="match status" value="1"/>
</dbReference>
<evidence type="ECO:0000313" key="2">
    <source>
        <dbReference type="Proteomes" id="UP000618733"/>
    </source>
</evidence>
<dbReference type="InterPro" id="IPR009351">
    <property type="entry name" value="AlkZ-like"/>
</dbReference>
<dbReference type="EMBL" id="JAEHOI010000011">
    <property type="protein sequence ID" value="MBK0422464.1"/>
    <property type="molecule type" value="Genomic_DNA"/>
</dbReference>
<protein>
    <submittedName>
        <fullName evidence="1">AlkZ family DNA glycosylase</fullName>
    </submittedName>
</protein>
<accession>A0A934UX79</accession>
<gene>
    <name evidence="1" type="ORF">JD292_10315</name>
</gene>
<dbReference type="PANTHER" id="PTHR38479">
    <property type="entry name" value="LMO0824 PROTEIN"/>
    <property type="match status" value="1"/>
</dbReference>
<name>A0A934UX79_9MICO</name>